<comment type="caution">
    <text evidence="1">The sequence shown here is derived from an EMBL/GenBank/DDBJ whole genome shotgun (WGS) entry which is preliminary data.</text>
</comment>
<accession>A0AAV4XH28</accession>
<evidence type="ECO:0000313" key="1">
    <source>
        <dbReference type="EMBL" id="GIY93240.1"/>
    </source>
</evidence>
<organism evidence="1 2">
    <name type="scientific">Caerostris extrusa</name>
    <name type="common">Bark spider</name>
    <name type="synonym">Caerostris bankana</name>
    <dbReference type="NCBI Taxonomy" id="172846"/>
    <lineage>
        <taxon>Eukaryota</taxon>
        <taxon>Metazoa</taxon>
        <taxon>Ecdysozoa</taxon>
        <taxon>Arthropoda</taxon>
        <taxon>Chelicerata</taxon>
        <taxon>Arachnida</taxon>
        <taxon>Araneae</taxon>
        <taxon>Araneomorphae</taxon>
        <taxon>Entelegynae</taxon>
        <taxon>Araneoidea</taxon>
        <taxon>Araneidae</taxon>
        <taxon>Caerostris</taxon>
    </lineage>
</organism>
<gene>
    <name evidence="1" type="ORF">CEXT_85531</name>
</gene>
<name>A0AAV4XH28_CAEEX</name>
<evidence type="ECO:0000313" key="2">
    <source>
        <dbReference type="Proteomes" id="UP001054945"/>
    </source>
</evidence>
<protein>
    <submittedName>
        <fullName evidence="1">Uncharacterized protein</fullName>
    </submittedName>
</protein>
<proteinExistence type="predicted"/>
<keyword evidence="2" id="KW-1185">Reference proteome</keyword>
<reference evidence="1 2" key="1">
    <citation type="submission" date="2021-06" db="EMBL/GenBank/DDBJ databases">
        <title>Caerostris extrusa draft genome.</title>
        <authorList>
            <person name="Kono N."/>
            <person name="Arakawa K."/>
        </authorList>
    </citation>
    <scope>NUCLEOTIDE SEQUENCE [LARGE SCALE GENOMIC DNA]</scope>
</reference>
<dbReference type="Proteomes" id="UP001054945">
    <property type="component" value="Unassembled WGS sequence"/>
</dbReference>
<dbReference type="EMBL" id="BPLR01000251">
    <property type="protein sequence ID" value="GIY93240.1"/>
    <property type="molecule type" value="Genomic_DNA"/>
</dbReference>
<dbReference type="AlphaFoldDB" id="A0AAV4XH28"/>
<sequence>MNSRAFESSVNIPNRNCLESRLGGVEQKVPKYLGIERLHLPFEDSSVFNLKGDCCDSHWGMKTFRRQTRKLFTYRFLKLFIGFARDRMEIPPNRMRAHLKGERSGDWTGGF</sequence>